<comment type="function">
    <text evidence="11">Component of the NuA4 histone acetyltransferase complex which is involved in transcriptional activation of selected genes principally by acetylation of nucleosomal histone H4 and H2A. The NuA4 complex is also involved in DNA repair. Involved in cell cycle progression and meiosis.</text>
</comment>
<evidence type="ECO:0000256" key="10">
    <source>
        <dbReference type="ARBA" id="ARBA00023254"/>
    </source>
</evidence>
<keyword evidence="4" id="KW-0227">DNA damage</keyword>
<evidence type="ECO:0000256" key="11">
    <source>
        <dbReference type="ARBA" id="ARBA00037044"/>
    </source>
</evidence>
<feature type="site" description="Histone H3K4me3 binding" evidence="14">
    <location>
        <position position="171"/>
    </location>
</feature>
<feature type="domain" description="PHD-type" evidence="18">
    <location>
        <begin position="146"/>
        <end position="195"/>
    </location>
</feature>
<feature type="binding site" evidence="15">
    <location>
        <position position="189"/>
    </location>
    <ligand>
        <name>Zn(2+)</name>
        <dbReference type="ChEBI" id="CHEBI:29105"/>
        <label>2</label>
    </ligand>
</feature>
<dbReference type="PANTHER" id="PTHR10333">
    <property type="entry name" value="INHIBITOR OF GROWTH PROTEIN"/>
    <property type="match status" value="1"/>
</dbReference>
<feature type="region of interest" description="Disordered" evidence="17">
    <location>
        <begin position="200"/>
        <end position="221"/>
    </location>
</feature>
<gene>
    <name evidence="19" type="ORF">G6F51_002015</name>
</gene>
<dbReference type="InterPro" id="IPR028651">
    <property type="entry name" value="ING_fam"/>
</dbReference>
<organism evidence="19 20">
    <name type="scientific">Rhizopus oryzae</name>
    <name type="common">Mucormycosis agent</name>
    <name type="synonym">Rhizopus arrhizus var. delemar</name>
    <dbReference type="NCBI Taxonomy" id="64495"/>
    <lineage>
        <taxon>Eukaryota</taxon>
        <taxon>Fungi</taxon>
        <taxon>Fungi incertae sedis</taxon>
        <taxon>Mucoromycota</taxon>
        <taxon>Mucoromycotina</taxon>
        <taxon>Mucoromycetes</taxon>
        <taxon>Mucorales</taxon>
        <taxon>Mucorineae</taxon>
        <taxon>Rhizopodaceae</taxon>
        <taxon>Rhizopus</taxon>
    </lineage>
</organism>
<dbReference type="OrthoDB" id="5411773at2759"/>
<keyword evidence="7" id="KW-0156">Chromatin regulator</keyword>
<evidence type="ECO:0000256" key="14">
    <source>
        <dbReference type="PIRSR" id="PIRSR628651-50"/>
    </source>
</evidence>
<dbReference type="Gene3D" id="6.10.140.1740">
    <property type="match status" value="1"/>
</dbReference>
<dbReference type="InterPro" id="IPR059153">
    <property type="entry name" value="NSD_PHD-1st"/>
</dbReference>
<feature type="compositionally biased region" description="Basic residues" evidence="17">
    <location>
        <begin position="211"/>
        <end position="221"/>
    </location>
</feature>
<dbReference type="PROSITE" id="PS50016">
    <property type="entry name" value="ZF_PHD_2"/>
    <property type="match status" value="1"/>
</dbReference>
<name>A0A9P6YKW2_RHIOR</name>
<evidence type="ECO:0000256" key="2">
    <source>
        <dbReference type="ARBA" id="ARBA00010210"/>
    </source>
</evidence>
<keyword evidence="3 15" id="KW-0479">Metal-binding</keyword>
<feature type="region of interest" description="Disordered" evidence="17">
    <location>
        <begin position="74"/>
        <end position="94"/>
    </location>
</feature>
<comment type="subcellular location">
    <subcellularLocation>
        <location evidence="1">Nucleus</location>
    </subcellularLocation>
</comment>
<feature type="binding site" evidence="15">
    <location>
        <position position="192"/>
    </location>
    <ligand>
        <name>Zn(2+)</name>
        <dbReference type="ChEBI" id="CHEBI:29105"/>
        <label>2</label>
    </ligand>
</feature>
<dbReference type="InterPro" id="IPR019787">
    <property type="entry name" value="Znf_PHD-finger"/>
</dbReference>
<evidence type="ECO:0000256" key="13">
    <source>
        <dbReference type="ARBA" id="ARBA00042676"/>
    </source>
</evidence>
<accession>A0A9P6YKW2</accession>
<evidence type="ECO:0000256" key="3">
    <source>
        <dbReference type="ARBA" id="ARBA00022723"/>
    </source>
</evidence>
<evidence type="ECO:0000256" key="16">
    <source>
        <dbReference type="PROSITE-ProRule" id="PRU00146"/>
    </source>
</evidence>
<evidence type="ECO:0000259" key="18">
    <source>
        <dbReference type="PROSITE" id="PS50016"/>
    </source>
</evidence>
<dbReference type="SMART" id="SM00249">
    <property type="entry name" value="PHD"/>
    <property type="match status" value="1"/>
</dbReference>
<evidence type="ECO:0000256" key="15">
    <source>
        <dbReference type="PIRSR" id="PIRSR628651-51"/>
    </source>
</evidence>
<evidence type="ECO:0000256" key="9">
    <source>
        <dbReference type="ARBA" id="ARBA00023242"/>
    </source>
</evidence>
<dbReference type="CDD" id="cd15505">
    <property type="entry name" value="PHD_ING"/>
    <property type="match status" value="1"/>
</dbReference>
<feature type="site" description="Histone H3K4me3 binding" evidence="14">
    <location>
        <position position="148"/>
    </location>
</feature>
<dbReference type="Pfam" id="PF23011">
    <property type="entry name" value="PHD-1st_NSD"/>
    <property type="match status" value="1"/>
</dbReference>
<proteinExistence type="inferred from homology"/>
<dbReference type="Gene3D" id="3.30.40.10">
    <property type="entry name" value="Zinc/RING finger domain, C3HC4 (zinc finger)"/>
    <property type="match status" value="1"/>
</dbReference>
<feature type="compositionally biased region" description="Acidic residues" evidence="17">
    <location>
        <begin position="111"/>
        <end position="127"/>
    </location>
</feature>
<evidence type="ECO:0000313" key="20">
    <source>
        <dbReference type="Proteomes" id="UP000717996"/>
    </source>
</evidence>
<keyword evidence="5 16" id="KW-0863">Zinc-finger</keyword>
<feature type="binding site" evidence="15">
    <location>
        <position position="167"/>
    </location>
    <ligand>
        <name>Zn(2+)</name>
        <dbReference type="ChEBI" id="CHEBI:29105"/>
        <label>2</label>
    </ligand>
</feature>
<evidence type="ECO:0000256" key="17">
    <source>
        <dbReference type="SAM" id="MobiDB-lite"/>
    </source>
</evidence>
<dbReference type="Proteomes" id="UP000717996">
    <property type="component" value="Unassembled WGS sequence"/>
</dbReference>
<keyword evidence="10" id="KW-0469">Meiosis</keyword>
<dbReference type="GO" id="GO:0008270">
    <property type="term" value="F:zinc ion binding"/>
    <property type="evidence" value="ECO:0007669"/>
    <property type="project" value="UniProtKB-KW"/>
</dbReference>
<feature type="binding site" evidence="15">
    <location>
        <position position="149"/>
    </location>
    <ligand>
        <name>Zn(2+)</name>
        <dbReference type="ChEBI" id="CHEBI:29105"/>
        <label>1</label>
    </ligand>
</feature>
<keyword evidence="8" id="KW-0234">DNA repair</keyword>
<dbReference type="AlphaFoldDB" id="A0A9P6YKW2"/>
<feature type="binding site" evidence="15">
    <location>
        <position position="176"/>
    </location>
    <ligand>
        <name>Zn(2+)</name>
        <dbReference type="ChEBI" id="CHEBI:29105"/>
        <label>1</label>
    </ligand>
</feature>
<dbReference type="GO" id="GO:0005634">
    <property type="term" value="C:nucleus"/>
    <property type="evidence" value="ECO:0007669"/>
    <property type="project" value="UniProtKB-SubCell"/>
</dbReference>
<protein>
    <recommendedName>
        <fullName evidence="12">Chromatin modification-related protein YNG2</fullName>
    </recommendedName>
    <alternativeName>
        <fullName evidence="13">ING1 homolog 2</fullName>
    </alternativeName>
</protein>
<dbReference type="PROSITE" id="PS01359">
    <property type="entry name" value="ZF_PHD_1"/>
    <property type="match status" value="1"/>
</dbReference>
<evidence type="ECO:0000256" key="6">
    <source>
        <dbReference type="ARBA" id="ARBA00022833"/>
    </source>
</evidence>
<evidence type="ECO:0000256" key="7">
    <source>
        <dbReference type="ARBA" id="ARBA00022853"/>
    </source>
</evidence>
<dbReference type="InterPro" id="IPR013083">
    <property type="entry name" value="Znf_RING/FYVE/PHD"/>
</dbReference>
<evidence type="ECO:0000256" key="1">
    <source>
        <dbReference type="ARBA" id="ARBA00004123"/>
    </source>
</evidence>
<feature type="binding site" evidence="15">
    <location>
        <position position="162"/>
    </location>
    <ligand>
        <name>Zn(2+)</name>
        <dbReference type="ChEBI" id="CHEBI:29105"/>
        <label>2</label>
    </ligand>
</feature>
<dbReference type="InterPro" id="IPR011011">
    <property type="entry name" value="Znf_FYVE_PHD"/>
</dbReference>
<feature type="site" description="Histone H3K4me3 binding" evidence="14">
    <location>
        <position position="163"/>
    </location>
</feature>
<sequence>MKSAQHNLAKIHKQWFIQETDKKKILKEQPEIIQRVKNDFNKLEDLANERVSLAEEALKLVDRHLNKLKKDLEKHDRDHPDAMPLSQPTHSYTIPHEGSVVMDLDMYSDRGDEEEEEEEEEESEDEIEYKVNQKRMRRDETDNDERPYCFCQQVSYGDMVACDGQNCPYEWFHMECVGLKEPPKGSWYCPDCSARLMRHKRKQSANPLLSKRMKKRKDSHV</sequence>
<dbReference type="EMBL" id="JAANIT010000164">
    <property type="protein sequence ID" value="KAG1551173.1"/>
    <property type="molecule type" value="Genomic_DNA"/>
</dbReference>
<keyword evidence="9" id="KW-0539">Nucleus</keyword>
<dbReference type="InterPro" id="IPR019786">
    <property type="entry name" value="Zinc_finger_PHD-type_CS"/>
</dbReference>
<feature type="region of interest" description="Disordered" evidence="17">
    <location>
        <begin position="109"/>
        <end position="128"/>
    </location>
</feature>
<evidence type="ECO:0000256" key="5">
    <source>
        <dbReference type="ARBA" id="ARBA00022771"/>
    </source>
</evidence>
<comment type="similarity">
    <text evidence="2">Belongs to the ING family.</text>
</comment>
<evidence type="ECO:0000256" key="12">
    <source>
        <dbReference type="ARBA" id="ARBA00040138"/>
    </source>
</evidence>
<feature type="binding site" evidence="15">
    <location>
        <position position="173"/>
    </location>
    <ligand>
        <name>Zn(2+)</name>
        <dbReference type="ChEBI" id="CHEBI:29105"/>
        <label>1</label>
    </ligand>
</feature>
<feature type="site" description="Histone H3K4me3 binding" evidence="14">
    <location>
        <position position="159"/>
    </location>
</feature>
<dbReference type="InterPro" id="IPR001965">
    <property type="entry name" value="Znf_PHD"/>
</dbReference>
<dbReference type="SUPFAM" id="SSF57903">
    <property type="entry name" value="FYVE/PHD zinc finger"/>
    <property type="match status" value="1"/>
</dbReference>
<keyword evidence="6 15" id="KW-0862">Zinc</keyword>
<evidence type="ECO:0000256" key="4">
    <source>
        <dbReference type="ARBA" id="ARBA00022763"/>
    </source>
</evidence>
<evidence type="ECO:0000313" key="19">
    <source>
        <dbReference type="EMBL" id="KAG1551173.1"/>
    </source>
</evidence>
<evidence type="ECO:0000256" key="8">
    <source>
        <dbReference type="ARBA" id="ARBA00023204"/>
    </source>
</evidence>
<reference evidence="19" key="1">
    <citation type="journal article" date="2020" name="Microb. Genom.">
        <title>Genetic diversity of clinical and environmental Mucorales isolates obtained from an investigation of mucormycosis cases among solid organ transplant recipients.</title>
        <authorList>
            <person name="Nguyen M.H."/>
            <person name="Kaul D."/>
            <person name="Muto C."/>
            <person name="Cheng S.J."/>
            <person name="Richter R.A."/>
            <person name="Bruno V.M."/>
            <person name="Liu G."/>
            <person name="Beyhan S."/>
            <person name="Sundermann A.J."/>
            <person name="Mounaud S."/>
            <person name="Pasculle A.W."/>
            <person name="Nierman W.C."/>
            <person name="Driscoll E."/>
            <person name="Cumbie R."/>
            <person name="Clancy C.J."/>
            <person name="Dupont C.L."/>
        </authorList>
    </citation>
    <scope>NUCLEOTIDE SEQUENCE</scope>
    <source>
        <strain evidence="19">GL16</strain>
    </source>
</reference>
<dbReference type="PANTHER" id="PTHR10333:SF100">
    <property type="entry name" value="CHROMATIN MODIFICATION-RELATED PROTEIN YNG2"/>
    <property type="match status" value="1"/>
</dbReference>
<comment type="caution">
    <text evidence="19">The sequence shown here is derived from an EMBL/GenBank/DDBJ whole genome shotgun (WGS) entry which is preliminary data.</text>
</comment>
<feature type="binding site" evidence="15">
    <location>
        <position position="151"/>
    </location>
    <ligand>
        <name>Zn(2+)</name>
        <dbReference type="ChEBI" id="CHEBI:29105"/>
        <label>1</label>
    </ligand>
</feature>